<keyword evidence="3" id="KW-1185">Reference proteome</keyword>
<proteinExistence type="predicted"/>
<reference evidence="2 3" key="1">
    <citation type="submission" date="2020-08" db="EMBL/GenBank/DDBJ databases">
        <title>Genomic Encyclopedia of Type Strains, Phase III (KMG-III): the genomes of soil and plant-associated and newly described type strains.</title>
        <authorList>
            <person name="Whitman W."/>
        </authorList>
    </citation>
    <scope>NUCLEOTIDE SEQUENCE [LARGE SCALE GENOMIC DNA]</scope>
    <source>
        <strain evidence="2 3">CECT 4113</strain>
    </source>
</reference>
<dbReference type="Proteomes" id="UP000518315">
    <property type="component" value="Unassembled WGS sequence"/>
</dbReference>
<sequence>MSQKMLQRGNPKEQPVNRSDYKEAPPEPDGQKSPVRDDDFR</sequence>
<dbReference type="EMBL" id="JACHXH010000006">
    <property type="protein sequence ID" value="MBB3134499.1"/>
    <property type="molecule type" value="Genomic_DNA"/>
</dbReference>
<accession>A0A7W5BKN5</accession>
<evidence type="ECO:0000256" key="1">
    <source>
        <dbReference type="SAM" id="MobiDB-lite"/>
    </source>
</evidence>
<gene>
    <name evidence="2" type="ORF">FHS26_002229</name>
</gene>
<organism evidence="2 3">
    <name type="scientific">Rhizobium pisi</name>
    <dbReference type="NCBI Taxonomy" id="574561"/>
    <lineage>
        <taxon>Bacteria</taxon>
        <taxon>Pseudomonadati</taxon>
        <taxon>Pseudomonadota</taxon>
        <taxon>Alphaproteobacteria</taxon>
        <taxon>Hyphomicrobiales</taxon>
        <taxon>Rhizobiaceae</taxon>
        <taxon>Rhizobium/Agrobacterium group</taxon>
        <taxon>Rhizobium</taxon>
    </lineage>
</organism>
<feature type="region of interest" description="Disordered" evidence="1">
    <location>
        <begin position="1"/>
        <end position="41"/>
    </location>
</feature>
<dbReference type="AlphaFoldDB" id="A0A7W5BKN5"/>
<evidence type="ECO:0000313" key="2">
    <source>
        <dbReference type="EMBL" id="MBB3134499.1"/>
    </source>
</evidence>
<evidence type="ECO:0000313" key="3">
    <source>
        <dbReference type="Proteomes" id="UP000518315"/>
    </source>
</evidence>
<name>A0A7W5BKN5_9HYPH</name>
<protein>
    <submittedName>
        <fullName evidence="2">Uncharacterized protein</fullName>
    </submittedName>
</protein>
<comment type="caution">
    <text evidence="2">The sequence shown here is derived from an EMBL/GenBank/DDBJ whole genome shotgun (WGS) entry which is preliminary data.</text>
</comment>